<evidence type="ECO:0000256" key="14">
    <source>
        <dbReference type="ARBA" id="ARBA00038053"/>
    </source>
</evidence>
<dbReference type="InterPro" id="IPR018365">
    <property type="entry name" value="Cell_cycle_FtsW-rel_CS"/>
</dbReference>
<dbReference type="GO" id="GO:0009252">
    <property type="term" value="P:peptidoglycan biosynthetic process"/>
    <property type="evidence" value="ECO:0007669"/>
    <property type="project" value="UniProtKB-UniRule"/>
</dbReference>
<dbReference type="PANTHER" id="PTHR30474:SF2">
    <property type="entry name" value="PEPTIDOGLYCAN GLYCOSYLTRANSFERASE FTSW-RELATED"/>
    <property type="match status" value="1"/>
</dbReference>
<evidence type="ECO:0000256" key="3">
    <source>
        <dbReference type="ARBA" id="ARBA00022475"/>
    </source>
</evidence>
<dbReference type="GO" id="GO:0008955">
    <property type="term" value="F:peptidoglycan glycosyltransferase activity"/>
    <property type="evidence" value="ECO:0007669"/>
    <property type="project" value="UniProtKB-UniRule"/>
</dbReference>
<dbReference type="GO" id="GO:0071555">
    <property type="term" value="P:cell wall organization"/>
    <property type="evidence" value="ECO:0007669"/>
    <property type="project" value="UniProtKB-KW"/>
</dbReference>
<dbReference type="GO" id="GO:0015648">
    <property type="term" value="F:lipid-linked peptidoglycan transporter activity"/>
    <property type="evidence" value="ECO:0007669"/>
    <property type="project" value="TreeGrafter"/>
</dbReference>
<dbReference type="UniPathway" id="UPA00219"/>
<evidence type="ECO:0000256" key="11">
    <source>
        <dbReference type="ARBA" id="ARBA00023136"/>
    </source>
</evidence>
<evidence type="ECO:0000256" key="9">
    <source>
        <dbReference type="ARBA" id="ARBA00022984"/>
    </source>
</evidence>
<keyword evidence="6 16" id="KW-0808">Transferase</keyword>
<dbReference type="HOGENOM" id="CLU_029243_1_1_6"/>
<comment type="similarity">
    <text evidence="14 16">Belongs to the SEDS family. FtsW subfamily.</text>
</comment>
<evidence type="ECO:0000256" key="7">
    <source>
        <dbReference type="ARBA" id="ARBA00022692"/>
    </source>
</evidence>
<evidence type="ECO:0000256" key="2">
    <source>
        <dbReference type="ARBA" id="ARBA00004752"/>
    </source>
</evidence>
<feature type="transmembrane region" description="Helical" evidence="16">
    <location>
        <begin position="193"/>
        <end position="210"/>
    </location>
</feature>
<evidence type="ECO:0000256" key="5">
    <source>
        <dbReference type="ARBA" id="ARBA00022676"/>
    </source>
</evidence>
<feature type="transmembrane region" description="Helical" evidence="16">
    <location>
        <begin position="367"/>
        <end position="388"/>
    </location>
</feature>
<feature type="transmembrane region" description="Helical" evidence="16">
    <location>
        <begin position="170"/>
        <end position="187"/>
    </location>
</feature>
<feature type="transmembrane region" description="Helical" evidence="16">
    <location>
        <begin position="40"/>
        <end position="60"/>
    </location>
</feature>
<sequence>MVIKIRNRIMADLAQNTAQKISQLLSRLPKLPAEMTARNILIFCVICLLCFGSVMVASASMPYAEYIHENPFYFLIRHGISICVAGIVAFLTYRISLNLWFKNAFLLWLITILLLLAVLVIGTEVNGAHRWIKVGGFTIQPTEIAKIVMAIFTADYVVRRAKEVRTHWKGLLRLSGVMALTVGFIVAEPDLGATVVIVLMMVGVFFLAGAPATQFLIMLGAILAGISALIIFEPFRFQRLISFTNPWADPLGVGYQLSNALMAFGRGEWFGTGLGHSVQKLSYLPEAHTDFMLAVLGEEFGFVGVTSVMILSFTMLACCIKIGHRALQHNYLRAGYLAYGISIIFLLQILVNAGMNMGLMPTKGLTLPFISYGGTSLMMCAAMISLILKIDASTQEHNPVKEESNF</sequence>
<dbReference type="HAMAP" id="MF_00913">
    <property type="entry name" value="PGT_FtsW_proteobact"/>
    <property type="match status" value="1"/>
</dbReference>
<evidence type="ECO:0000256" key="1">
    <source>
        <dbReference type="ARBA" id="ARBA00004651"/>
    </source>
</evidence>
<dbReference type="PROSITE" id="PS00428">
    <property type="entry name" value="FTSW_RODA_SPOVE"/>
    <property type="match status" value="1"/>
</dbReference>
<evidence type="ECO:0000313" key="17">
    <source>
        <dbReference type="EMBL" id="EFF83889.1"/>
    </source>
</evidence>
<evidence type="ECO:0000256" key="15">
    <source>
        <dbReference type="ARBA" id="ARBA00049902"/>
    </source>
</evidence>
<dbReference type="Proteomes" id="UP000003085">
    <property type="component" value="Unassembled WGS sequence"/>
</dbReference>
<gene>
    <name evidence="16 17" type="primary">ftsW</name>
    <name evidence="17" type="ORF">HMP0015_0656</name>
</gene>
<feature type="transmembrane region" description="Helical" evidence="16">
    <location>
        <begin position="215"/>
        <end position="232"/>
    </location>
</feature>
<evidence type="ECO:0000256" key="6">
    <source>
        <dbReference type="ARBA" id="ARBA00022679"/>
    </source>
</evidence>
<comment type="function">
    <text evidence="16">Peptidoglycan polymerase that is essential for cell division.</text>
</comment>
<organism evidence="17 18">
    <name type="scientific">Acinetobacter haemolyticus ATCC 19194</name>
    <dbReference type="NCBI Taxonomy" id="707232"/>
    <lineage>
        <taxon>Bacteria</taxon>
        <taxon>Pseudomonadati</taxon>
        <taxon>Pseudomonadota</taxon>
        <taxon>Gammaproteobacteria</taxon>
        <taxon>Moraxellales</taxon>
        <taxon>Moraxellaceae</taxon>
        <taxon>Acinetobacter</taxon>
    </lineage>
</organism>
<keyword evidence="11 16" id="KW-0472">Membrane</keyword>
<dbReference type="Pfam" id="PF01098">
    <property type="entry name" value="FTSW_RODA_SPOVE"/>
    <property type="match status" value="1"/>
</dbReference>
<dbReference type="EC" id="2.4.99.28" evidence="16"/>
<reference evidence="18" key="1">
    <citation type="submission" date="2010-03" db="EMBL/GenBank/DDBJ databases">
        <title>Complete sequence of Mobiluncus curtisii ATCC 43063.</title>
        <authorList>
            <person name="Muzny D."/>
            <person name="Qin X."/>
            <person name="Deng J."/>
            <person name="Jiang H."/>
            <person name="Liu Y."/>
            <person name="Qu J."/>
            <person name="Song X.-Z."/>
            <person name="Zhang L."/>
            <person name="Thornton R."/>
            <person name="Coyle M."/>
            <person name="Francisco L."/>
            <person name="Jackson L."/>
            <person name="Javaid M."/>
            <person name="Korchina V."/>
            <person name="Kovar C."/>
            <person name="Mata R."/>
            <person name="Mathew T."/>
            <person name="Ngo R."/>
            <person name="Nguyen L."/>
            <person name="Nguyen N."/>
            <person name="Okwuonu G."/>
            <person name="Ongeri F."/>
            <person name="Pham C."/>
            <person name="Simmons D."/>
            <person name="Wilczek-Boney K."/>
            <person name="Hale W."/>
            <person name="Jakkamsetti A."/>
            <person name="Pham P."/>
            <person name="Ruth R."/>
            <person name="San Lucas F."/>
            <person name="Warren J."/>
            <person name="Zhang J."/>
            <person name="Zhao Z."/>
            <person name="Zhou C."/>
            <person name="Zhu D."/>
            <person name="Lee S."/>
            <person name="Bess C."/>
            <person name="Blankenburg K."/>
            <person name="Forbes L."/>
            <person name="Fu Q."/>
            <person name="Gubbala S."/>
            <person name="Hirani K."/>
            <person name="Jayaseelan J.C."/>
            <person name="Lara F."/>
            <person name="Munidasa M."/>
            <person name="Palculict T."/>
            <person name="Patil S."/>
            <person name="Pu L.-L."/>
            <person name="Saada N."/>
            <person name="Tang L."/>
            <person name="Weissenberger G."/>
            <person name="Zhu Y."/>
            <person name="Hemphill L."/>
            <person name="Shang Y."/>
            <person name="Youmans B."/>
            <person name="Ayvaz T."/>
            <person name="Ross M."/>
            <person name="Santibanez J."/>
            <person name="Aqrawi P."/>
            <person name="Gross S."/>
            <person name="Joshi V."/>
            <person name="Fowler G."/>
            <person name="Nazareth L."/>
            <person name="Reid J."/>
            <person name="Worley K."/>
            <person name="Petrosino J."/>
            <person name="Highlander S."/>
            <person name="Gibbs R."/>
            <person name="Gibbs R."/>
        </authorList>
    </citation>
    <scope>NUCLEOTIDE SEQUENCE [LARGE SCALE GENOMIC DNA]</scope>
    <source>
        <strain evidence="18">ATCC 19194</strain>
    </source>
</reference>
<dbReference type="GO" id="GO:0008360">
    <property type="term" value="P:regulation of cell shape"/>
    <property type="evidence" value="ECO:0007669"/>
    <property type="project" value="UniProtKB-KW"/>
</dbReference>
<keyword evidence="7 16" id="KW-0812">Transmembrane</keyword>
<dbReference type="PANTHER" id="PTHR30474">
    <property type="entry name" value="CELL CYCLE PROTEIN"/>
    <property type="match status" value="1"/>
</dbReference>
<keyword evidence="13 16" id="KW-0961">Cell wall biogenesis/degradation</keyword>
<dbReference type="GO" id="GO:0043093">
    <property type="term" value="P:FtsZ-dependent cytokinesis"/>
    <property type="evidence" value="ECO:0007669"/>
    <property type="project" value="UniProtKB-UniRule"/>
</dbReference>
<dbReference type="EMBL" id="ADMT01000087">
    <property type="protein sequence ID" value="EFF83889.1"/>
    <property type="molecule type" value="Genomic_DNA"/>
</dbReference>
<comment type="subcellular location">
    <subcellularLocation>
        <location evidence="16">Cell inner membrane</location>
        <topology evidence="16">Multi-pass membrane protein</topology>
    </subcellularLocation>
    <subcellularLocation>
        <location evidence="1">Cell membrane</location>
        <topology evidence="1">Multi-pass membrane protein</topology>
    </subcellularLocation>
    <text evidence="16">Localizes to the division septum.</text>
</comment>
<keyword evidence="12 16" id="KW-0131">Cell cycle</keyword>
<comment type="caution">
    <text evidence="17">The sequence shown here is derived from an EMBL/GenBank/DDBJ whole genome shotgun (WGS) entry which is preliminary data.</text>
</comment>
<dbReference type="InterPro" id="IPR001182">
    <property type="entry name" value="FtsW/RodA"/>
</dbReference>
<dbReference type="AlphaFoldDB" id="D4XLR4"/>
<evidence type="ECO:0000256" key="16">
    <source>
        <dbReference type="HAMAP-Rule" id="MF_00913"/>
    </source>
</evidence>
<evidence type="ECO:0000256" key="10">
    <source>
        <dbReference type="ARBA" id="ARBA00022989"/>
    </source>
</evidence>
<keyword evidence="9 16" id="KW-0573">Peptidoglycan synthesis</keyword>
<feature type="transmembrane region" description="Helical" evidence="16">
    <location>
        <begin position="72"/>
        <end position="93"/>
    </location>
</feature>
<evidence type="ECO:0000256" key="8">
    <source>
        <dbReference type="ARBA" id="ARBA00022960"/>
    </source>
</evidence>
<keyword evidence="8 16" id="KW-0133">Cell shape</keyword>
<feature type="transmembrane region" description="Helical" evidence="16">
    <location>
        <begin position="137"/>
        <end position="158"/>
    </location>
</feature>
<proteinExistence type="inferred from homology"/>
<evidence type="ECO:0000256" key="13">
    <source>
        <dbReference type="ARBA" id="ARBA00023316"/>
    </source>
</evidence>
<evidence type="ECO:0000313" key="18">
    <source>
        <dbReference type="Proteomes" id="UP000003085"/>
    </source>
</evidence>
<evidence type="ECO:0000256" key="4">
    <source>
        <dbReference type="ARBA" id="ARBA00022618"/>
    </source>
</evidence>
<comment type="catalytic activity">
    <reaction evidence="15 16">
        <text>[GlcNAc-(1-&gt;4)-Mur2Ac(oyl-L-Ala-gamma-D-Glu-L-Lys-D-Ala-D-Ala)](n)-di-trans,octa-cis-undecaprenyl diphosphate + beta-D-GlcNAc-(1-&gt;4)-Mur2Ac(oyl-L-Ala-gamma-D-Glu-L-Lys-D-Ala-D-Ala)-di-trans,octa-cis-undecaprenyl diphosphate = [GlcNAc-(1-&gt;4)-Mur2Ac(oyl-L-Ala-gamma-D-Glu-L-Lys-D-Ala-D-Ala)](n+1)-di-trans,octa-cis-undecaprenyl diphosphate + di-trans,octa-cis-undecaprenyl diphosphate + H(+)</text>
        <dbReference type="Rhea" id="RHEA:23708"/>
        <dbReference type="Rhea" id="RHEA-COMP:9602"/>
        <dbReference type="Rhea" id="RHEA-COMP:9603"/>
        <dbReference type="ChEBI" id="CHEBI:15378"/>
        <dbReference type="ChEBI" id="CHEBI:58405"/>
        <dbReference type="ChEBI" id="CHEBI:60033"/>
        <dbReference type="ChEBI" id="CHEBI:78435"/>
        <dbReference type="EC" id="2.4.99.28"/>
    </reaction>
</comment>
<comment type="pathway">
    <text evidence="2 16">Cell wall biogenesis; peptidoglycan biosynthesis.</text>
</comment>
<feature type="transmembrane region" description="Helical" evidence="16">
    <location>
        <begin position="105"/>
        <end position="125"/>
    </location>
</feature>
<dbReference type="GO" id="GO:0005886">
    <property type="term" value="C:plasma membrane"/>
    <property type="evidence" value="ECO:0007669"/>
    <property type="project" value="UniProtKB-SubCell"/>
</dbReference>
<dbReference type="InterPro" id="IPR013437">
    <property type="entry name" value="FtsW"/>
</dbReference>
<feature type="transmembrane region" description="Helical" evidence="16">
    <location>
        <begin position="334"/>
        <end position="355"/>
    </location>
</feature>
<name>D4XLR4_ACIHA</name>
<protein>
    <recommendedName>
        <fullName evidence="16">Probable peptidoglycan glycosyltransferase FtsW</fullName>
        <shortName evidence="16">PGT</shortName>
        <ecNumber evidence="16">2.4.99.28</ecNumber>
    </recommendedName>
    <alternativeName>
        <fullName evidence="16">Cell division protein FtsW</fullName>
    </alternativeName>
    <alternativeName>
        <fullName evidence="16">Cell wall polymerase</fullName>
    </alternativeName>
    <alternativeName>
        <fullName evidence="16">Peptidoglycan polymerase</fullName>
        <shortName evidence="16">PG polymerase</shortName>
    </alternativeName>
</protein>
<keyword evidence="4 16" id="KW-0132">Cell division</keyword>
<dbReference type="NCBIfam" id="TIGR02614">
    <property type="entry name" value="ftsW"/>
    <property type="match status" value="1"/>
</dbReference>
<evidence type="ECO:0000256" key="12">
    <source>
        <dbReference type="ARBA" id="ARBA00023306"/>
    </source>
</evidence>
<keyword evidence="10 16" id="KW-1133">Transmembrane helix</keyword>
<accession>D4XLR4</accession>
<dbReference type="GO" id="GO:0032153">
    <property type="term" value="C:cell division site"/>
    <property type="evidence" value="ECO:0007669"/>
    <property type="project" value="UniProtKB-UniRule"/>
</dbReference>
<keyword evidence="5 16" id="KW-0328">Glycosyltransferase</keyword>
<keyword evidence="3 16" id="KW-1003">Cell membrane</keyword>
<feature type="transmembrane region" description="Helical" evidence="16">
    <location>
        <begin position="300"/>
        <end position="322"/>
    </location>
</feature>
<keyword evidence="16" id="KW-0997">Cell inner membrane</keyword>